<gene>
    <name evidence="1" type="ordered locus">TEPIRE1_2488</name>
</gene>
<dbReference type="PATRIC" id="fig|1209989.3.peg.2860"/>
<proteinExistence type="predicted"/>
<sequence length="266" mass="30804">MFVQILDEYKNRTEYRMLKGFYNCQIANLDALQKGVLVLPGILLNRIDKEQLNLLNIWLKDSSNQLILIPTWIEMNLKNFFDSSIDILITKTDSSFDKIPVDYKIEATVKDIIFQQDGKIFSVNYRRNTGTGLITVVTLPLLDYRLIQFEYKLKNLFDSLFQVDVSAQESTVEIKNFALNDIHIYLIILLGAQVDLVNQMSKKIKKYFGVTVDEETAMGMYKDLVAHQYINVDGLTNKGMDIVKEKKLKPFIQVVKKRGEKEDGWI</sequence>
<dbReference type="KEGG" id="tep:TepRe1_2316"/>
<organism evidence="1 2">
    <name type="scientific">Tepidanaerobacter acetatoxydans (strain DSM 21804 / JCM 16047 / Re1)</name>
    <dbReference type="NCBI Taxonomy" id="1209989"/>
    <lineage>
        <taxon>Bacteria</taxon>
        <taxon>Bacillati</taxon>
        <taxon>Bacillota</taxon>
        <taxon>Clostridia</taxon>
        <taxon>Thermosediminibacterales</taxon>
        <taxon>Tepidanaerobacteraceae</taxon>
        <taxon>Tepidanaerobacter</taxon>
    </lineage>
</organism>
<dbReference type="eggNOG" id="ENOG502ZA2B">
    <property type="taxonomic scope" value="Bacteria"/>
</dbReference>
<evidence type="ECO:0000313" key="2">
    <source>
        <dbReference type="Proteomes" id="UP000010802"/>
    </source>
</evidence>
<dbReference type="HOGENOM" id="CLU_1044731_0_0_9"/>
<dbReference type="EMBL" id="HF563609">
    <property type="protein sequence ID" value="CCP27341.1"/>
    <property type="molecule type" value="Genomic_DNA"/>
</dbReference>
<evidence type="ECO:0000313" key="1">
    <source>
        <dbReference type="EMBL" id="CCP27341.1"/>
    </source>
</evidence>
<dbReference type="OrthoDB" id="2960486at2"/>
<dbReference type="AlphaFoldDB" id="F4LSP1"/>
<dbReference type="Proteomes" id="UP000010802">
    <property type="component" value="Chromosome"/>
</dbReference>
<accession>F4LSP1</accession>
<name>F4LSP1_TEPAE</name>
<accession>L0S2F9</accession>
<protein>
    <submittedName>
        <fullName evidence="1">Uncharacterized protein</fullName>
    </submittedName>
</protein>
<dbReference type="KEGG" id="tae:TepiRe1_2488"/>
<keyword evidence="2" id="KW-1185">Reference proteome</keyword>
<dbReference type="RefSeq" id="WP_013779350.1">
    <property type="nucleotide sequence ID" value="NC_015519.1"/>
</dbReference>
<dbReference type="STRING" id="1209989.TepRe1_2316"/>
<reference evidence="2" key="1">
    <citation type="journal article" date="2013" name="Genome Announc.">
        <title>First genome sequence of a syntrophic acetate-oxidizing bacterium, Tepidanaerobacter acetatoxydans strain Re1.</title>
        <authorList>
            <person name="Manzoor S."/>
            <person name="Bongcam-Rudloff E."/>
            <person name="Schnurer A."/>
            <person name="Muller B."/>
        </authorList>
    </citation>
    <scope>NUCLEOTIDE SEQUENCE [LARGE SCALE GENOMIC DNA]</scope>
    <source>
        <strain evidence="2">Re1</strain>
    </source>
</reference>